<reference evidence="1 2" key="1">
    <citation type="submission" date="2020-04" db="EMBL/GenBank/DDBJ databases">
        <authorList>
            <person name="Depoorter E."/>
        </authorList>
    </citation>
    <scope>NUCLEOTIDE SEQUENCE [LARGE SCALE GENOMIC DNA]</scope>
    <source>
        <strain evidence="1 2">BCC0217</strain>
    </source>
</reference>
<proteinExistence type="predicted"/>
<protein>
    <submittedName>
        <fullName evidence="1">Uncharacterized protein</fullName>
    </submittedName>
</protein>
<evidence type="ECO:0000313" key="2">
    <source>
        <dbReference type="Proteomes" id="UP000494301"/>
    </source>
</evidence>
<evidence type="ECO:0000313" key="1">
    <source>
        <dbReference type="EMBL" id="CAB3969723.1"/>
    </source>
</evidence>
<dbReference type="EMBL" id="CABWIL020000022">
    <property type="protein sequence ID" value="CAB3969723.1"/>
    <property type="molecule type" value="Genomic_DNA"/>
</dbReference>
<dbReference type="RefSeq" id="WP_175222787.1">
    <property type="nucleotide sequence ID" value="NZ_CABWIL020000022.1"/>
</dbReference>
<dbReference type="Proteomes" id="UP000494301">
    <property type="component" value="Unassembled WGS sequence"/>
</dbReference>
<gene>
    <name evidence="1" type="ORF">BLA3211_05594</name>
</gene>
<accession>A0A6J5JDA0</accession>
<dbReference type="AlphaFoldDB" id="A0A6J5JDA0"/>
<sequence length="120" mass="13475">MERKLVDYPMHAPLVRHIYDELIHDHFEELVRQGLAAPSTASEYRAALRSCLCGEAVRPIPDEALMNGYVFEMGGHKSDGLSIEVPIFSEGGRSDAFMILRVKKDNAAQPTLYLYDILVP</sequence>
<name>A0A6J5JDA0_9BURK</name>
<organism evidence="1 2">
    <name type="scientific">Burkholderia aenigmatica</name>
    <dbReference type="NCBI Taxonomy" id="2015348"/>
    <lineage>
        <taxon>Bacteria</taxon>
        <taxon>Pseudomonadati</taxon>
        <taxon>Pseudomonadota</taxon>
        <taxon>Betaproteobacteria</taxon>
        <taxon>Burkholderiales</taxon>
        <taxon>Burkholderiaceae</taxon>
        <taxon>Burkholderia</taxon>
        <taxon>Burkholderia cepacia complex</taxon>
    </lineage>
</organism>